<dbReference type="InterPro" id="IPR025234">
    <property type="entry name" value="YjzH-like"/>
</dbReference>
<reference evidence="1 2" key="1">
    <citation type="journal article" date="2015" name="Infect. Genet. Evol.">
        <title>Genomic sequences of six botulinum neurotoxin-producing strains representing three clostridial species illustrate the mobility and diversity of botulinum neurotoxin genes.</title>
        <authorList>
            <person name="Smith T.J."/>
            <person name="Hill K.K."/>
            <person name="Xie G."/>
            <person name="Foley B.T."/>
            <person name="Williamson C.H."/>
            <person name="Foster J.T."/>
            <person name="Johnson S.L."/>
            <person name="Chertkov O."/>
            <person name="Teshima H."/>
            <person name="Gibbons H.S."/>
            <person name="Johnsky L.A."/>
            <person name="Karavis M.A."/>
            <person name="Smith L.A."/>
        </authorList>
    </citation>
    <scope>NUCLEOTIDE SEQUENCE [LARGE SCALE GENOMIC DNA]</scope>
    <source>
        <strain evidence="1 2">CDC 2741</strain>
    </source>
</reference>
<accession>A0A0C1QU70</accession>
<dbReference type="EMBL" id="AYSO01000020">
    <property type="protein sequence ID" value="KIE44552.1"/>
    <property type="molecule type" value="Genomic_DNA"/>
</dbReference>
<gene>
    <name evidence="1" type="ORF">U732_287</name>
</gene>
<proteinExistence type="predicted"/>
<dbReference type="Pfam" id="PF13783">
    <property type="entry name" value="DUF4177"/>
    <property type="match status" value="1"/>
</dbReference>
<protein>
    <submittedName>
        <fullName evidence="1">Uncharacterized protein</fullName>
    </submittedName>
</protein>
<sequence>MVNKLIAELEELLKNIGYSNCETEVESREALDDISVKLFSKRYTKESYEIYERTGKFTDLVLLEESDHRNRKVLNPDLDLSKYSMEELASLIPIINLKMQLENNIKEGKRYKEYKVINFRDKDDGSLDFNHLEYQLNSHGKDGWEISSIASNELRENMYTRASDITIKPNIQDTIVILERVKYRD</sequence>
<name>A0A0C1QU70_9CLOT</name>
<evidence type="ECO:0000313" key="2">
    <source>
        <dbReference type="Proteomes" id="UP000031366"/>
    </source>
</evidence>
<dbReference type="AlphaFoldDB" id="A0A0C1QU70"/>
<organism evidence="1 2">
    <name type="scientific">Clostridium argentinense CDC 2741</name>
    <dbReference type="NCBI Taxonomy" id="1418104"/>
    <lineage>
        <taxon>Bacteria</taxon>
        <taxon>Bacillati</taxon>
        <taxon>Bacillota</taxon>
        <taxon>Clostridia</taxon>
        <taxon>Eubacteriales</taxon>
        <taxon>Clostridiaceae</taxon>
        <taxon>Clostridium</taxon>
    </lineage>
</organism>
<keyword evidence="2" id="KW-1185">Reference proteome</keyword>
<comment type="caution">
    <text evidence="1">The sequence shown here is derived from an EMBL/GenBank/DDBJ whole genome shotgun (WGS) entry which is preliminary data.</text>
</comment>
<dbReference type="RefSeq" id="WP_039636042.1">
    <property type="nucleotide sequence ID" value="NZ_AYSO01000020.1"/>
</dbReference>
<evidence type="ECO:0000313" key="1">
    <source>
        <dbReference type="EMBL" id="KIE44552.1"/>
    </source>
</evidence>
<dbReference type="Proteomes" id="UP000031366">
    <property type="component" value="Unassembled WGS sequence"/>
</dbReference>